<protein>
    <recommendedName>
        <fullName evidence="3">CCHC-type domain-containing protein</fullName>
    </recommendedName>
</protein>
<dbReference type="Pfam" id="PF14111">
    <property type="entry name" value="DUF4283"/>
    <property type="match status" value="1"/>
</dbReference>
<feature type="compositionally biased region" description="Polar residues" evidence="2">
    <location>
        <begin position="358"/>
        <end position="367"/>
    </location>
</feature>
<dbReference type="PANTHER" id="PTHR31286">
    <property type="entry name" value="GLYCINE-RICH CELL WALL STRUCTURAL PROTEIN 1.8-LIKE"/>
    <property type="match status" value="1"/>
</dbReference>
<organism evidence="4">
    <name type="scientific">Fagus sylvatica</name>
    <name type="common">Beechnut</name>
    <dbReference type="NCBI Taxonomy" id="28930"/>
    <lineage>
        <taxon>Eukaryota</taxon>
        <taxon>Viridiplantae</taxon>
        <taxon>Streptophyta</taxon>
        <taxon>Embryophyta</taxon>
        <taxon>Tracheophyta</taxon>
        <taxon>Spermatophyta</taxon>
        <taxon>Magnoliopsida</taxon>
        <taxon>eudicotyledons</taxon>
        <taxon>Gunneridae</taxon>
        <taxon>Pentapetalae</taxon>
        <taxon>rosids</taxon>
        <taxon>fabids</taxon>
        <taxon>Fagales</taxon>
        <taxon>Fagaceae</taxon>
        <taxon>Fagus</taxon>
    </lineage>
</organism>
<keyword evidence="1" id="KW-0862">Zinc</keyword>
<sequence>MENLIAKTKKLGWVQQPVSLGVEPSAEDKAKFLLIGKVLSHKVFSHSVVKEIIAKAWNTIKEVSVTVLDKNVFLFTFGHEVDVRKIWERRPWSFKGDHLILKKYKPEWSFNEVDFSVTDFWIQVFGLPLNRLNKANAQRIGNIAGTFLEKDLSGGGTDESFRFIRIRVGLEVNRPLPTGFPLDYEELPMMWIPFKFEKLGNFCYGCGLLGHEVKDCPDLEAQYLWKEGFSIGIHGNWLRAEAKEFQLGIDLTELRNADLAECGSHHPTSQNTTVEKGELMDELEQCVDADTGEGVLETLVQLVEVDRHDLNRVQSFHLDIRDPAISLGGRSGGTNLVPFELNSVVVLSNSSLSERTKFQGSGPSSTRPMLEARSTPSPNKSAVEVITLKKKQEVKKVGRGNHLKALARSAYEKIPDFIVAQEVSLVSILQSIKTQDVTSVAPSSVQMAEEAGLIMHSMRILSWNYWGVSRASTVRALKTLARGKALDVLFLAETKVKSPRIDHVRSKMGFYGSYCVDAIRKAGGLALFWKAGVELEWLMIRDFNSISSALDKKGSSTTGEVSSRYFRDFSRVVGTVDLGFSGPKFTWSNRKVGWANIRERLDRGICNAEWQALFPKAGVRHLVGPNSDHNPIILDTHMEQLQGVKPFRFEAIWTKDDSIFEFGEIKLLWNKAHFGRIRDRVLEIEKMILKIQEADPSQENLEIEASLLLKLNEWYRNFISEIHLDSGHWIYCREEIEQYFSFHFQEVLMGCVEKFCDWSGLSISKDKFGLFASKGVHSQFSHQVKAIWGIKQLSRTTKYLGMPLFLSANKSRDFSFVKEKLEARMQGWKSKTLSWVGRATLIKSVALPTPIYVESLMLADKCGWDLSKLRQLFDDATIQAILNIPLWLRDQQDKWVWVKNHYGELTVKTDCIFLDSSSSLIELLLAPPPGLCPYIDAKNQFVLTGAIILDQIWKVRNLKVHNEKDPDMVRALRDINNHCREFGALRDWRGTVVLVISKKVNTTVPLQAEAEAIL</sequence>
<feature type="region of interest" description="Disordered" evidence="2">
    <location>
        <begin position="355"/>
        <end position="377"/>
    </location>
</feature>
<gene>
    <name evidence="4" type="ORF">FSB_LOCUS41763</name>
</gene>
<name>A0A2N9HQE4_FAGSY</name>
<proteinExistence type="predicted"/>
<dbReference type="PANTHER" id="PTHR31286:SF178">
    <property type="entry name" value="DUF4283 DOMAIN-CONTAINING PROTEIN"/>
    <property type="match status" value="1"/>
</dbReference>
<dbReference type="InterPro" id="IPR025558">
    <property type="entry name" value="DUF4283"/>
</dbReference>
<reference evidence="4" key="1">
    <citation type="submission" date="2018-02" db="EMBL/GenBank/DDBJ databases">
        <authorList>
            <person name="Cohen D.B."/>
            <person name="Kent A.D."/>
        </authorList>
    </citation>
    <scope>NUCLEOTIDE SEQUENCE</scope>
</reference>
<dbReference type="EMBL" id="OIVN01003839">
    <property type="protein sequence ID" value="SPD13881.1"/>
    <property type="molecule type" value="Genomic_DNA"/>
</dbReference>
<dbReference type="InterPro" id="IPR040256">
    <property type="entry name" value="At4g02000-like"/>
</dbReference>
<dbReference type="PROSITE" id="PS50158">
    <property type="entry name" value="ZF_CCHC"/>
    <property type="match status" value="1"/>
</dbReference>
<dbReference type="InterPro" id="IPR001878">
    <property type="entry name" value="Znf_CCHC"/>
</dbReference>
<keyword evidence="1" id="KW-0863">Zinc-finger</keyword>
<evidence type="ECO:0000313" key="4">
    <source>
        <dbReference type="EMBL" id="SPD13881.1"/>
    </source>
</evidence>
<dbReference type="GO" id="GO:0008270">
    <property type="term" value="F:zinc ion binding"/>
    <property type="evidence" value="ECO:0007669"/>
    <property type="project" value="UniProtKB-KW"/>
</dbReference>
<dbReference type="Gene3D" id="3.60.10.10">
    <property type="entry name" value="Endonuclease/exonuclease/phosphatase"/>
    <property type="match status" value="2"/>
</dbReference>
<evidence type="ECO:0000256" key="2">
    <source>
        <dbReference type="SAM" id="MobiDB-lite"/>
    </source>
</evidence>
<dbReference type="InterPro" id="IPR025836">
    <property type="entry name" value="Zn_knuckle_CX2CX4HX4C"/>
</dbReference>
<dbReference type="GO" id="GO:0003676">
    <property type="term" value="F:nucleic acid binding"/>
    <property type="evidence" value="ECO:0007669"/>
    <property type="project" value="InterPro"/>
</dbReference>
<evidence type="ECO:0000259" key="3">
    <source>
        <dbReference type="PROSITE" id="PS50158"/>
    </source>
</evidence>
<evidence type="ECO:0000256" key="1">
    <source>
        <dbReference type="PROSITE-ProRule" id="PRU00047"/>
    </source>
</evidence>
<feature type="domain" description="CCHC-type" evidence="3">
    <location>
        <begin position="203"/>
        <end position="218"/>
    </location>
</feature>
<dbReference type="Pfam" id="PF14392">
    <property type="entry name" value="zf-CCHC_4"/>
    <property type="match status" value="1"/>
</dbReference>
<dbReference type="AlphaFoldDB" id="A0A2N9HQE4"/>
<accession>A0A2N9HQE4</accession>
<dbReference type="InterPro" id="IPR036691">
    <property type="entry name" value="Endo/exonu/phosph_ase_sf"/>
</dbReference>
<dbReference type="SUPFAM" id="SSF56219">
    <property type="entry name" value="DNase I-like"/>
    <property type="match status" value="1"/>
</dbReference>
<keyword evidence="1" id="KW-0479">Metal-binding</keyword>